<evidence type="ECO:0000313" key="2">
    <source>
        <dbReference type="Proteomes" id="UP000004095"/>
    </source>
</evidence>
<dbReference type="AlphaFoldDB" id="A1ZFE3"/>
<comment type="caution">
    <text evidence="1">The sequence shown here is derived from an EMBL/GenBank/DDBJ whole genome shotgun (WGS) entry which is preliminary data.</text>
</comment>
<name>A1ZFE3_MICM2</name>
<reference evidence="1 2" key="1">
    <citation type="submission" date="2007-01" db="EMBL/GenBank/DDBJ databases">
        <authorList>
            <person name="Haygood M."/>
            <person name="Podell S."/>
            <person name="Anderson C."/>
            <person name="Hopkinson B."/>
            <person name="Roe K."/>
            <person name="Barbeau K."/>
            <person name="Gaasterland T."/>
            <person name="Ferriera S."/>
            <person name="Johnson J."/>
            <person name="Kravitz S."/>
            <person name="Beeson K."/>
            <person name="Sutton G."/>
            <person name="Rogers Y.-H."/>
            <person name="Friedman R."/>
            <person name="Frazier M."/>
            <person name="Venter J.C."/>
        </authorList>
    </citation>
    <scope>NUCLEOTIDE SEQUENCE [LARGE SCALE GENOMIC DNA]</scope>
    <source>
        <strain evidence="1 2">ATCC 23134</strain>
    </source>
</reference>
<evidence type="ECO:0000313" key="1">
    <source>
        <dbReference type="EMBL" id="EAY30717.1"/>
    </source>
</evidence>
<dbReference type="EMBL" id="AAWS01000005">
    <property type="protein sequence ID" value="EAY30717.1"/>
    <property type="molecule type" value="Genomic_DNA"/>
</dbReference>
<organism evidence="1 2">
    <name type="scientific">Microscilla marina ATCC 23134</name>
    <dbReference type="NCBI Taxonomy" id="313606"/>
    <lineage>
        <taxon>Bacteria</taxon>
        <taxon>Pseudomonadati</taxon>
        <taxon>Bacteroidota</taxon>
        <taxon>Cytophagia</taxon>
        <taxon>Cytophagales</taxon>
        <taxon>Microscillaceae</taxon>
        <taxon>Microscilla</taxon>
    </lineage>
</organism>
<keyword evidence="2" id="KW-1185">Reference proteome</keyword>
<dbReference type="eggNOG" id="ENOG5033B8M">
    <property type="taxonomic scope" value="Bacteria"/>
</dbReference>
<protein>
    <submittedName>
        <fullName evidence="1">Uncharacterized protein</fullName>
    </submittedName>
</protein>
<sequence length="216" mass="24506">MSLIAFTHEGQAQRVKKREVKAGKMARREARKFKKEGWRVLPGSLPMQKLLDRSWRKQLGEDDYGKAKYIWAAGNGVAGSQAAANMQAMEVAKLQLAGQLESNLTAIAKTSIANNQRTKAKAETVTKVVTAAKNTIITRLRNVEPTYKIYREVTETVRRKKRRRGIKVENGNIEVQVMLFYNKKEAAAIVEEEVKKALKEEVEDIHKEVNDLKKKN</sequence>
<proteinExistence type="predicted"/>
<gene>
    <name evidence="1" type="ORF">M23134_01041</name>
</gene>
<accession>A1ZFE3</accession>
<dbReference type="Proteomes" id="UP000004095">
    <property type="component" value="Unassembled WGS sequence"/>
</dbReference>